<comment type="caution">
    <text evidence="8">The sequence shown here is derived from an EMBL/GenBank/DDBJ whole genome shotgun (WGS) entry which is preliminary data.</text>
</comment>
<keyword evidence="4" id="KW-0479">Metal-binding</keyword>
<dbReference type="InterPro" id="IPR001128">
    <property type="entry name" value="Cyt_P450"/>
</dbReference>
<dbReference type="PANTHER" id="PTHR24300">
    <property type="entry name" value="CYTOCHROME P450 508A4-RELATED"/>
    <property type="match status" value="1"/>
</dbReference>
<dbReference type="Pfam" id="PF00067">
    <property type="entry name" value="p450"/>
    <property type="match status" value="1"/>
</dbReference>
<evidence type="ECO:0008006" key="10">
    <source>
        <dbReference type="Google" id="ProtNLM"/>
    </source>
</evidence>
<evidence type="ECO:0000256" key="4">
    <source>
        <dbReference type="ARBA" id="ARBA00022723"/>
    </source>
</evidence>
<reference evidence="8" key="1">
    <citation type="submission" date="2021-06" db="EMBL/GenBank/DDBJ databases">
        <authorList>
            <person name="Hodson N. C."/>
            <person name="Mongue J. A."/>
            <person name="Jaron S. K."/>
        </authorList>
    </citation>
    <scope>NUCLEOTIDE SEQUENCE</scope>
</reference>
<dbReference type="GO" id="GO:0006805">
    <property type="term" value="P:xenobiotic metabolic process"/>
    <property type="evidence" value="ECO:0007669"/>
    <property type="project" value="TreeGrafter"/>
</dbReference>
<dbReference type="GO" id="GO:0020037">
    <property type="term" value="F:heme binding"/>
    <property type="evidence" value="ECO:0007669"/>
    <property type="project" value="InterPro"/>
</dbReference>
<evidence type="ECO:0000256" key="3">
    <source>
        <dbReference type="ARBA" id="ARBA00022617"/>
    </source>
</evidence>
<keyword evidence="7" id="KW-0812">Transmembrane</keyword>
<dbReference type="PANTHER" id="PTHR24300:SF376">
    <property type="entry name" value="CYTOCHROME P450 15A1"/>
    <property type="match status" value="1"/>
</dbReference>
<feature type="transmembrane region" description="Helical" evidence="7">
    <location>
        <begin position="6"/>
        <end position="24"/>
    </location>
</feature>
<dbReference type="GO" id="GO:0006082">
    <property type="term" value="P:organic acid metabolic process"/>
    <property type="evidence" value="ECO:0007669"/>
    <property type="project" value="TreeGrafter"/>
</dbReference>
<keyword evidence="6" id="KW-0408">Iron</keyword>
<dbReference type="OrthoDB" id="1055148at2759"/>
<sequence length="251" mass="28944">MHLDFILVALLFLTVYFYFFIQYWEKKTGKCLPGPPRIPIFGSLPFVIHLFGKHNYEMCREVAKKYGPIFGVQIGMFYHVVVEDLKIAREILGGEDWKQRNSNHVVFFERSYNKPLGVLMGTDAGGQKEIRKFTTKLLRQFGLAKRDDFERSLAQESEFIVETLKKAIDPKTGSGAVNMQHFFHVPSLNILWNIMAGVRFSPEDSKLKRLLGLVHDVSKAAVVGMTPVFAFPFLRYIPNITEHDNLLRTHY</sequence>
<comment type="similarity">
    <text evidence="2">Belongs to the cytochrome P450 family.</text>
</comment>
<evidence type="ECO:0000256" key="6">
    <source>
        <dbReference type="ARBA" id="ARBA00023004"/>
    </source>
</evidence>
<keyword evidence="7" id="KW-1133">Transmembrane helix</keyword>
<keyword evidence="7" id="KW-0472">Membrane</keyword>
<protein>
    <recommendedName>
        <fullName evidence="10">Cytochrome P450</fullName>
    </recommendedName>
</protein>
<keyword evidence="3" id="KW-0349">Heme</keyword>
<dbReference type="Proteomes" id="UP000708208">
    <property type="component" value="Unassembled WGS sequence"/>
</dbReference>
<evidence type="ECO:0000313" key="9">
    <source>
        <dbReference type="Proteomes" id="UP000708208"/>
    </source>
</evidence>
<evidence type="ECO:0000256" key="1">
    <source>
        <dbReference type="ARBA" id="ARBA00001971"/>
    </source>
</evidence>
<evidence type="ECO:0000256" key="5">
    <source>
        <dbReference type="ARBA" id="ARBA00023002"/>
    </source>
</evidence>
<dbReference type="AlphaFoldDB" id="A0A8J2P208"/>
<accession>A0A8J2P208</accession>
<proteinExistence type="inferred from homology"/>
<evidence type="ECO:0000313" key="8">
    <source>
        <dbReference type="EMBL" id="CAG7785081.1"/>
    </source>
</evidence>
<keyword evidence="9" id="KW-1185">Reference proteome</keyword>
<dbReference type="GO" id="GO:0005506">
    <property type="term" value="F:iron ion binding"/>
    <property type="evidence" value="ECO:0007669"/>
    <property type="project" value="InterPro"/>
</dbReference>
<keyword evidence="5" id="KW-0560">Oxidoreductase</keyword>
<dbReference type="InterPro" id="IPR050182">
    <property type="entry name" value="Cytochrome_P450_fam2"/>
</dbReference>
<gene>
    <name evidence="8" type="ORF">AFUS01_LOCUS23729</name>
</gene>
<comment type="cofactor">
    <cofactor evidence="1">
        <name>heme</name>
        <dbReference type="ChEBI" id="CHEBI:30413"/>
    </cofactor>
</comment>
<evidence type="ECO:0000256" key="2">
    <source>
        <dbReference type="ARBA" id="ARBA00010617"/>
    </source>
</evidence>
<evidence type="ECO:0000256" key="7">
    <source>
        <dbReference type="SAM" id="Phobius"/>
    </source>
</evidence>
<feature type="non-terminal residue" evidence="8">
    <location>
        <position position="1"/>
    </location>
</feature>
<dbReference type="GO" id="GO:0008395">
    <property type="term" value="F:steroid hydroxylase activity"/>
    <property type="evidence" value="ECO:0007669"/>
    <property type="project" value="TreeGrafter"/>
</dbReference>
<dbReference type="GO" id="GO:0005737">
    <property type="term" value="C:cytoplasm"/>
    <property type="evidence" value="ECO:0007669"/>
    <property type="project" value="TreeGrafter"/>
</dbReference>
<dbReference type="EMBL" id="CAJVCH010288564">
    <property type="protein sequence ID" value="CAG7785081.1"/>
    <property type="molecule type" value="Genomic_DNA"/>
</dbReference>
<name>A0A8J2P208_9HEXA</name>
<dbReference type="GO" id="GO:0016712">
    <property type="term" value="F:oxidoreductase activity, acting on paired donors, with incorporation or reduction of molecular oxygen, reduced flavin or flavoprotein as one donor, and incorporation of one atom of oxygen"/>
    <property type="evidence" value="ECO:0007669"/>
    <property type="project" value="TreeGrafter"/>
</dbReference>
<organism evidence="8 9">
    <name type="scientific">Allacma fusca</name>
    <dbReference type="NCBI Taxonomy" id="39272"/>
    <lineage>
        <taxon>Eukaryota</taxon>
        <taxon>Metazoa</taxon>
        <taxon>Ecdysozoa</taxon>
        <taxon>Arthropoda</taxon>
        <taxon>Hexapoda</taxon>
        <taxon>Collembola</taxon>
        <taxon>Symphypleona</taxon>
        <taxon>Sminthuridae</taxon>
        <taxon>Allacma</taxon>
    </lineage>
</organism>